<name>A0A511AXY6_9LACT</name>
<gene>
    <name evidence="1" type="ORF">AKA01nite_18050</name>
</gene>
<comment type="caution">
    <text evidence="1">The sequence shown here is derived from an EMBL/GenBank/DDBJ whole genome shotgun (WGS) entry which is preliminary data.</text>
</comment>
<protein>
    <recommendedName>
        <fullName evidence="3">DUF2508 domain-containing protein</fullName>
    </recommendedName>
</protein>
<dbReference type="InterPro" id="IPR019644">
    <property type="entry name" value="DUF2508"/>
</dbReference>
<accession>A0A511AXY6</accession>
<reference evidence="1 2" key="1">
    <citation type="submission" date="2019-07" db="EMBL/GenBank/DDBJ databases">
        <title>Whole genome shotgun sequence of Alkalibacterium kapii NBRC 103247.</title>
        <authorList>
            <person name="Hosoyama A."/>
            <person name="Uohara A."/>
            <person name="Ohji S."/>
            <person name="Ichikawa N."/>
        </authorList>
    </citation>
    <scope>NUCLEOTIDE SEQUENCE [LARGE SCALE GENOMIC DNA]</scope>
    <source>
        <strain evidence="1 2">NBRC 103247</strain>
    </source>
</reference>
<keyword evidence="2" id="KW-1185">Reference proteome</keyword>
<dbReference type="RefSeq" id="WP_186805153.1">
    <property type="nucleotide sequence ID" value="NZ_BJUY01000038.1"/>
</dbReference>
<organism evidence="1 2">
    <name type="scientific">Alkalibacterium kapii</name>
    <dbReference type="NCBI Taxonomy" id="426704"/>
    <lineage>
        <taxon>Bacteria</taxon>
        <taxon>Bacillati</taxon>
        <taxon>Bacillota</taxon>
        <taxon>Bacilli</taxon>
        <taxon>Lactobacillales</taxon>
        <taxon>Carnobacteriaceae</taxon>
        <taxon>Alkalibacterium</taxon>
    </lineage>
</organism>
<dbReference type="Proteomes" id="UP000321662">
    <property type="component" value="Unassembled WGS sequence"/>
</dbReference>
<dbReference type="EMBL" id="BJUY01000038">
    <property type="protein sequence ID" value="GEK92183.1"/>
    <property type="molecule type" value="Genomic_DNA"/>
</dbReference>
<evidence type="ECO:0000313" key="1">
    <source>
        <dbReference type="EMBL" id="GEK92183.1"/>
    </source>
</evidence>
<dbReference type="AlphaFoldDB" id="A0A511AXY6"/>
<proteinExistence type="predicted"/>
<sequence length="72" mass="9067">MALFKRKNKLKQTYDEKLISLIQKQREQFEDYKKDESLIVNDQPEWKAHYKLKKALYFYLIKEARLRKWERD</sequence>
<dbReference type="Pfam" id="PF10704">
    <property type="entry name" value="DUF2508"/>
    <property type="match status" value="1"/>
</dbReference>
<evidence type="ECO:0000313" key="2">
    <source>
        <dbReference type="Proteomes" id="UP000321662"/>
    </source>
</evidence>
<evidence type="ECO:0008006" key="3">
    <source>
        <dbReference type="Google" id="ProtNLM"/>
    </source>
</evidence>